<dbReference type="EMBL" id="AZGY01000008">
    <property type="protein sequence ID" value="KZZ96085.1"/>
    <property type="molecule type" value="Genomic_DNA"/>
</dbReference>
<name>A0A168C352_9HYPO</name>
<protein>
    <submittedName>
        <fullName evidence="2">Uncharacterized protein</fullName>
    </submittedName>
</protein>
<dbReference type="Proteomes" id="UP000078544">
    <property type="component" value="Unassembled WGS sequence"/>
</dbReference>
<dbReference type="GO" id="GO:0006777">
    <property type="term" value="P:Mo-molybdopterin cofactor biosynthetic process"/>
    <property type="evidence" value="ECO:0007669"/>
    <property type="project" value="InterPro"/>
</dbReference>
<keyword evidence="1" id="KW-0812">Transmembrane</keyword>
<feature type="transmembrane region" description="Helical" evidence="1">
    <location>
        <begin position="108"/>
        <end position="125"/>
    </location>
</feature>
<accession>A0A168C352</accession>
<comment type="caution">
    <text evidence="2">The sequence shown here is derived from an EMBL/GenBank/DDBJ whole genome shotgun (WGS) entry which is preliminary data.</text>
</comment>
<sequence>MTFSQLEAETAKEDDEQDTWELSQDKCYVALTRQPLDAQAIINRVRSPSAGAIVLFAGKNSRPGSIISLLFCTRPVLFSLPSSFDSSSRGVVVKSRQQVVKGKKGQRALVVCFITIIIISILQHTG</sequence>
<dbReference type="OrthoDB" id="5531344at2759"/>
<evidence type="ECO:0000256" key="1">
    <source>
        <dbReference type="SAM" id="Phobius"/>
    </source>
</evidence>
<evidence type="ECO:0000313" key="3">
    <source>
        <dbReference type="Proteomes" id="UP000078544"/>
    </source>
</evidence>
<dbReference type="Gene3D" id="3.90.1170.40">
    <property type="entry name" value="Molybdopterin biosynthesis MoaE subunit"/>
    <property type="match status" value="1"/>
</dbReference>
<proteinExistence type="predicted"/>
<evidence type="ECO:0000313" key="2">
    <source>
        <dbReference type="EMBL" id="KZZ96085.1"/>
    </source>
</evidence>
<dbReference type="AlphaFoldDB" id="A0A168C352"/>
<gene>
    <name evidence="2" type="ORF">AAL_04381</name>
</gene>
<keyword evidence="3" id="KW-1185">Reference proteome</keyword>
<dbReference type="InterPro" id="IPR036563">
    <property type="entry name" value="MoaE_sf"/>
</dbReference>
<organism evidence="2 3">
    <name type="scientific">Moelleriella libera RCEF 2490</name>
    <dbReference type="NCBI Taxonomy" id="1081109"/>
    <lineage>
        <taxon>Eukaryota</taxon>
        <taxon>Fungi</taxon>
        <taxon>Dikarya</taxon>
        <taxon>Ascomycota</taxon>
        <taxon>Pezizomycotina</taxon>
        <taxon>Sordariomycetes</taxon>
        <taxon>Hypocreomycetidae</taxon>
        <taxon>Hypocreales</taxon>
        <taxon>Clavicipitaceae</taxon>
        <taxon>Moelleriella</taxon>
    </lineage>
</organism>
<dbReference type="STRING" id="1081109.A0A168C352"/>
<keyword evidence="1" id="KW-0472">Membrane</keyword>
<reference evidence="2 3" key="1">
    <citation type="journal article" date="2016" name="Genome Biol. Evol.">
        <title>Divergent and convergent evolution of fungal pathogenicity.</title>
        <authorList>
            <person name="Shang Y."/>
            <person name="Xiao G."/>
            <person name="Zheng P."/>
            <person name="Cen K."/>
            <person name="Zhan S."/>
            <person name="Wang C."/>
        </authorList>
    </citation>
    <scope>NUCLEOTIDE SEQUENCE [LARGE SCALE GENOMIC DNA]</scope>
    <source>
        <strain evidence="2 3">RCEF 2490</strain>
    </source>
</reference>
<keyword evidence="1" id="KW-1133">Transmembrane helix</keyword>